<dbReference type="RefSeq" id="WP_184007649.1">
    <property type="nucleotide sequence ID" value="NZ_JACIJS010000001.1"/>
</dbReference>
<feature type="transmembrane region" description="Helical" evidence="1">
    <location>
        <begin position="5"/>
        <end position="26"/>
    </location>
</feature>
<proteinExistence type="predicted"/>
<feature type="transmembrane region" description="Helical" evidence="1">
    <location>
        <begin position="84"/>
        <end position="102"/>
    </location>
</feature>
<reference evidence="3 4" key="1">
    <citation type="submission" date="2020-08" db="EMBL/GenBank/DDBJ databases">
        <title>Genomic Encyclopedia of Type Strains, Phase IV (KMG-IV): sequencing the most valuable type-strain genomes for metagenomic binning, comparative biology and taxonomic classification.</title>
        <authorList>
            <person name="Goeker M."/>
        </authorList>
    </citation>
    <scope>NUCLEOTIDE SEQUENCE [LARGE SCALE GENOMIC DNA]</scope>
    <source>
        <strain evidence="3 4">DSM 103377</strain>
    </source>
</reference>
<dbReference type="Proteomes" id="UP000553766">
    <property type="component" value="Unassembled WGS sequence"/>
</dbReference>
<dbReference type="Pfam" id="PF07885">
    <property type="entry name" value="Ion_trans_2"/>
    <property type="match status" value="1"/>
</dbReference>
<feature type="domain" description="Potassium channel" evidence="2">
    <location>
        <begin position="65"/>
        <end position="133"/>
    </location>
</feature>
<sequence>MIQQLLLGTIITLISLVGGSVLWWLLNGALERLEPWLKRPPHSLKSLAVILIVVTATMVMMTFGVWVWALMFVQLTIFDTLEEAVYFALVAYTTLGLGDVSVPTDQRLLGGMTGANGFLMFGVMTAMLTDTLRHVRRVQHNLRD</sequence>
<dbReference type="Gene3D" id="1.10.287.70">
    <property type="match status" value="1"/>
</dbReference>
<keyword evidence="1" id="KW-1133">Transmembrane helix</keyword>
<feature type="transmembrane region" description="Helical" evidence="1">
    <location>
        <begin position="46"/>
        <end position="72"/>
    </location>
</feature>
<name>A0A840WKR1_9RHOB</name>
<evidence type="ECO:0000256" key="1">
    <source>
        <dbReference type="SAM" id="Phobius"/>
    </source>
</evidence>
<evidence type="ECO:0000259" key="2">
    <source>
        <dbReference type="Pfam" id="PF07885"/>
    </source>
</evidence>
<dbReference type="SUPFAM" id="SSF81324">
    <property type="entry name" value="Voltage-gated potassium channels"/>
    <property type="match status" value="1"/>
</dbReference>
<evidence type="ECO:0000313" key="4">
    <source>
        <dbReference type="Proteomes" id="UP000553766"/>
    </source>
</evidence>
<dbReference type="EMBL" id="JACIJS010000001">
    <property type="protein sequence ID" value="MBB5514252.1"/>
    <property type="molecule type" value="Genomic_DNA"/>
</dbReference>
<dbReference type="AlphaFoldDB" id="A0A840WKR1"/>
<dbReference type="InterPro" id="IPR013099">
    <property type="entry name" value="K_chnl_dom"/>
</dbReference>
<evidence type="ECO:0000313" key="3">
    <source>
        <dbReference type="EMBL" id="MBB5514252.1"/>
    </source>
</evidence>
<protein>
    <recommendedName>
        <fullName evidence="2">Potassium channel domain-containing protein</fullName>
    </recommendedName>
</protein>
<comment type="caution">
    <text evidence="3">The sequence shown here is derived from an EMBL/GenBank/DDBJ whole genome shotgun (WGS) entry which is preliminary data.</text>
</comment>
<organism evidence="3 4">
    <name type="scientific">Rubricella aquisinus</name>
    <dbReference type="NCBI Taxonomy" id="2028108"/>
    <lineage>
        <taxon>Bacteria</taxon>
        <taxon>Pseudomonadati</taxon>
        <taxon>Pseudomonadota</taxon>
        <taxon>Alphaproteobacteria</taxon>
        <taxon>Rhodobacterales</taxon>
        <taxon>Paracoccaceae</taxon>
        <taxon>Rubricella</taxon>
    </lineage>
</organism>
<gene>
    <name evidence="3" type="ORF">FHS89_000250</name>
</gene>
<keyword evidence="1" id="KW-0812">Transmembrane</keyword>
<keyword evidence="1" id="KW-0472">Membrane</keyword>
<feature type="transmembrane region" description="Helical" evidence="1">
    <location>
        <begin position="108"/>
        <end position="128"/>
    </location>
</feature>
<keyword evidence="4" id="KW-1185">Reference proteome</keyword>
<accession>A0A840WKR1</accession>